<reference evidence="3 4" key="1">
    <citation type="submission" date="2019-08" db="EMBL/GenBank/DDBJ databases">
        <authorList>
            <person name="Grouzdev D."/>
            <person name="Tikhonova E."/>
            <person name="Kravchenko I."/>
        </authorList>
    </citation>
    <scope>NUCLEOTIDE SEQUENCE [LARGE SCALE GENOMIC DNA]</scope>
    <source>
        <strain evidence="3 4">59b</strain>
    </source>
</reference>
<evidence type="ECO:0000259" key="2">
    <source>
        <dbReference type="Pfam" id="PF00975"/>
    </source>
</evidence>
<dbReference type="PANTHER" id="PTHR11487:SF0">
    <property type="entry name" value="S-ACYL FATTY ACID SYNTHASE THIOESTERASE, MEDIUM CHAIN"/>
    <property type="match status" value="1"/>
</dbReference>
<protein>
    <submittedName>
        <fullName evidence="3">Thioesterase</fullName>
    </submittedName>
</protein>
<dbReference type="GO" id="GO:0008610">
    <property type="term" value="P:lipid biosynthetic process"/>
    <property type="evidence" value="ECO:0007669"/>
    <property type="project" value="TreeGrafter"/>
</dbReference>
<dbReference type="PANTHER" id="PTHR11487">
    <property type="entry name" value="THIOESTERASE"/>
    <property type="match status" value="1"/>
</dbReference>
<evidence type="ECO:0000256" key="1">
    <source>
        <dbReference type="ARBA" id="ARBA00007169"/>
    </source>
</evidence>
<dbReference type="AlphaFoldDB" id="A0A5A9GG63"/>
<evidence type="ECO:0000313" key="4">
    <source>
        <dbReference type="Proteomes" id="UP000324927"/>
    </source>
</evidence>
<dbReference type="InterPro" id="IPR029058">
    <property type="entry name" value="AB_hydrolase_fold"/>
</dbReference>
<organism evidence="3 4">
    <name type="scientific">Azospirillum lipoferum</name>
    <dbReference type="NCBI Taxonomy" id="193"/>
    <lineage>
        <taxon>Bacteria</taxon>
        <taxon>Pseudomonadati</taxon>
        <taxon>Pseudomonadota</taxon>
        <taxon>Alphaproteobacteria</taxon>
        <taxon>Rhodospirillales</taxon>
        <taxon>Azospirillaceae</taxon>
        <taxon>Azospirillum</taxon>
    </lineage>
</organism>
<dbReference type="InterPro" id="IPR012223">
    <property type="entry name" value="TEII"/>
</dbReference>
<sequence>MRLFCLPYSGASAMIYARWRRLVPSWLEVVPVELPGRGRRMDEPPRTDLTGLAAELAEELAPQMRGPFALFGHSLGGLLAFELAHALRGRGLGEPRVLFASAAAAPSRREDGRWAEPLDDDGLIAEMRRLSGTAEEVFGNRDLLEMALPVLRADFLLCGRYAYRPRPPLDCPIRVFGGTRDDIAADRLRAWSAETRGDFTLEMFDGDHFFLRAHERPLLDRLAACLTRPADGNRGIAATA</sequence>
<feature type="domain" description="Thioesterase" evidence="2">
    <location>
        <begin position="2"/>
        <end position="216"/>
    </location>
</feature>
<proteinExistence type="inferred from homology"/>
<dbReference type="Pfam" id="PF00975">
    <property type="entry name" value="Thioesterase"/>
    <property type="match status" value="1"/>
</dbReference>
<dbReference type="EMBL" id="VTTN01000014">
    <property type="protein sequence ID" value="KAA0592825.1"/>
    <property type="molecule type" value="Genomic_DNA"/>
</dbReference>
<comment type="similarity">
    <text evidence="1">Belongs to the thioesterase family.</text>
</comment>
<dbReference type="Gene3D" id="3.40.50.1820">
    <property type="entry name" value="alpha/beta hydrolase"/>
    <property type="match status" value="1"/>
</dbReference>
<dbReference type="OrthoDB" id="8480037at2"/>
<dbReference type="InterPro" id="IPR001031">
    <property type="entry name" value="Thioesterase"/>
</dbReference>
<comment type="caution">
    <text evidence="3">The sequence shown here is derived from an EMBL/GenBank/DDBJ whole genome shotgun (WGS) entry which is preliminary data.</text>
</comment>
<evidence type="ECO:0000313" key="3">
    <source>
        <dbReference type="EMBL" id="KAA0592825.1"/>
    </source>
</evidence>
<dbReference type="Proteomes" id="UP000324927">
    <property type="component" value="Unassembled WGS sequence"/>
</dbReference>
<gene>
    <name evidence="3" type="ORF">FZ942_27110</name>
</gene>
<keyword evidence="4" id="KW-1185">Reference proteome</keyword>
<accession>A0A5A9GG63</accession>
<name>A0A5A9GG63_AZOLI</name>
<dbReference type="SUPFAM" id="SSF53474">
    <property type="entry name" value="alpha/beta-Hydrolases"/>
    <property type="match status" value="1"/>
</dbReference>